<dbReference type="PANTHER" id="PTHR42714:SF2">
    <property type="entry name" value="TRNA MODIFICATION GTPASE GTPBP3, MITOCHONDRIAL"/>
    <property type="match status" value="1"/>
</dbReference>
<dbReference type="RefSeq" id="WP_101761635.1">
    <property type="nucleotide sequence ID" value="NZ_PJRT01000005.1"/>
</dbReference>
<dbReference type="Pfam" id="PF01926">
    <property type="entry name" value="MMR_HSR1"/>
    <property type="match status" value="1"/>
</dbReference>
<accession>A0ABX4SVD4</accession>
<proteinExistence type="predicted"/>
<feature type="domain" description="G" evidence="2">
    <location>
        <begin position="74"/>
        <end position="190"/>
    </location>
</feature>
<dbReference type="InterPro" id="IPR006073">
    <property type="entry name" value="GTP-bd"/>
</dbReference>
<name>A0ABX4SVD4_9GAMM</name>
<evidence type="ECO:0000313" key="4">
    <source>
        <dbReference type="Proteomes" id="UP000234296"/>
    </source>
</evidence>
<dbReference type="NCBIfam" id="TIGR00231">
    <property type="entry name" value="small_GTP"/>
    <property type="match status" value="1"/>
</dbReference>
<dbReference type="Proteomes" id="UP000234296">
    <property type="component" value="Unassembled WGS sequence"/>
</dbReference>
<dbReference type="EMBL" id="PJRT01000005">
    <property type="protein sequence ID" value="PLR26319.1"/>
    <property type="molecule type" value="Genomic_DNA"/>
</dbReference>
<keyword evidence="4" id="KW-1185">Reference proteome</keyword>
<evidence type="ECO:0000256" key="1">
    <source>
        <dbReference type="SAM" id="MobiDB-lite"/>
    </source>
</evidence>
<sequence length="329" mass="37039">MVLNTQVFKGASELLKKSKSENNEPEGPVTENGKTSKNKTTPSKILDEILSTLPPEISRYTKKKLTEVIDYEPRIGVMGKTGVGKSSLCNAIFQQDVCKVSHVEACTRDIEELHIDVGGRKLTIVDLPGVGESKERDVEYKSLYEEQIPNLDLILWVIKADDRVLAPDEEFYKNVIKPLKAEGKILFVINQADKIEPSFEWDRSLNSPSTAQVQNLETREMYIYERLFETSNGCVAVSAPLNYNIGNLVKKMVLRLPKKSKAGVYSTLREEYKTAEIKNESKDGFNETVKGVLDHVIDSAPIPTILKEPLKKAKDYICNKISSFFGSWF</sequence>
<reference evidence="4" key="1">
    <citation type="submission" date="2017-12" db="EMBL/GenBank/DDBJ databases">
        <title>The genome sequence of Pantoea sp. 596.</title>
        <authorList>
            <person name="Gao J."/>
            <person name="Mao X."/>
            <person name="Sun J."/>
        </authorList>
    </citation>
    <scope>NUCLEOTIDE SEQUENCE [LARGE SCALE GENOMIC DNA]</scope>
    <source>
        <strain evidence="4">596</strain>
    </source>
</reference>
<gene>
    <name evidence="3" type="ORF">PZBJ_05900</name>
</gene>
<dbReference type="CDD" id="cd11383">
    <property type="entry name" value="YfjP"/>
    <property type="match status" value="1"/>
</dbReference>
<dbReference type="PANTHER" id="PTHR42714">
    <property type="entry name" value="TRNA MODIFICATION GTPASE GTPBP3"/>
    <property type="match status" value="1"/>
</dbReference>
<comment type="caution">
    <text evidence="3">The sequence shown here is derived from an EMBL/GenBank/DDBJ whole genome shotgun (WGS) entry which is preliminary data.</text>
</comment>
<dbReference type="InterPro" id="IPR027417">
    <property type="entry name" value="P-loop_NTPase"/>
</dbReference>
<dbReference type="Gene3D" id="3.40.50.300">
    <property type="entry name" value="P-loop containing nucleotide triphosphate hydrolases"/>
    <property type="match status" value="1"/>
</dbReference>
<dbReference type="SUPFAM" id="SSF52540">
    <property type="entry name" value="P-loop containing nucleoside triphosphate hydrolases"/>
    <property type="match status" value="1"/>
</dbReference>
<protein>
    <submittedName>
        <fullName evidence="3">Ferrous iron transporter B</fullName>
    </submittedName>
</protein>
<organism evidence="3 4">
    <name type="scientific">Pantoea endophytica</name>
    <dbReference type="NCBI Taxonomy" id="92488"/>
    <lineage>
        <taxon>Bacteria</taxon>
        <taxon>Pseudomonadati</taxon>
        <taxon>Pseudomonadota</taxon>
        <taxon>Gammaproteobacteria</taxon>
        <taxon>Enterobacterales</taxon>
        <taxon>Erwiniaceae</taxon>
        <taxon>Pantoea</taxon>
    </lineage>
</organism>
<evidence type="ECO:0000313" key="3">
    <source>
        <dbReference type="EMBL" id="PLR26319.1"/>
    </source>
</evidence>
<dbReference type="InterPro" id="IPR005225">
    <property type="entry name" value="Small_GTP-bd"/>
</dbReference>
<evidence type="ECO:0000259" key="2">
    <source>
        <dbReference type="Pfam" id="PF01926"/>
    </source>
</evidence>
<feature type="compositionally biased region" description="Polar residues" evidence="1">
    <location>
        <begin position="32"/>
        <end position="43"/>
    </location>
</feature>
<feature type="region of interest" description="Disordered" evidence="1">
    <location>
        <begin position="15"/>
        <end position="43"/>
    </location>
</feature>